<evidence type="ECO:0000256" key="1">
    <source>
        <dbReference type="ARBA" id="ARBA00023002"/>
    </source>
</evidence>
<accession>A0A9W8CGZ5</accession>
<dbReference type="EMBL" id="JANBOH010000346">
    <property type="protein sequence ID" value="KAJ1642735.1"/>
    <property type="molecule type" value="Genomic_DNA"/>
</dbReference>
<organism evidence="2 3">
    <name type="scientific">Coemansia asiatica</name>
    <dbReference type="NCBI Taxonomy" id="1052880"/>
    <lineage>
        <taxon>Eukaryota</taxon>
        <taxon>Fungi</taxon>
        <taxon>Fungi incertae sedis</taxon>
        <taxon>Zoopagomycota</taxon>
        <taxon>Kickxellomycotina</taxon>
        <taxon>Kickxellomycetes</taxon>
        <taxon>Kickxellales</taxon>
        <taxon>Kickxellaceae</taxon>
        <taxon>Coemansia</taxon>
    </lineage>
</organism>
<keyword evidence="3" id="KW-1185">Reference proteome</keyword>
<dbReference type="Proteomes" id="UP001145021">
    <property type="component" value="Unassembled WGS sequence"/>
</dbReference>
<evidence type="ECO:0000313" key="3">
    <source>
        <dbReference type="Proteomes" id="UP001145021"/>
    </source>
</evidence>
<proteinExistence type="predicted"/>
<gene>
    <name evidence="2" type="ORF">LPJ64_005438</name>
</gene>
<dbReference type="PANTHER" id="PTHR35870">
    <property type="entry name" value="PROTEIN, PUTATIVE (AFU_ORTHOLOGUE AFUA_5G03330)-RELATED"/>
    <property type="match status" value="1"/>
</dbReference>
<dbReference type="GO" id="GO:0016491">
    <property type="term" value="F:oxidoreductase activity"/>
    <property type="evidence" value="ECO:0007669"/>
    <property type="project" value="UniProtKB-KW"/>
</dbReference>
<keyword evidence="1" id="KW-0560">Oxidoreductase</keyword>
<sequence length="309" mass="34628">MSGLFHPLIQLGYGLEFESRAITATALAQGYVHRVTFSRIFALSTFKAASNKVEEGLSMWQIVHAMRTDPLMTRLEFDETQFSISNSTVPEELAIKYAKMWHVEASEASVKNKYKELLSVIAHIYGSLTRPGYVMVFEFAIMHLLTSSYFLPIVFDALAIDQQAMLLRAHSTLVLAIFAATGCPKLYIANEAADVVTSLKACSLAESKQANPWFAVFEKAIGSDDMHVAKVVRALWRGSIVDAFADKPESDNYELPPAVDWLRIAQNTVQTITASSFKDSEEQKQEGKRTWVRGMVAFDEFWSKYGEKV</sequence>
<dbReference type="Pfam" id="PF14027">
    <property type="entry name" value="Questin_oxidase"/>
    <property type="match status" value="1"/>
</dbReference>
<reference evidence="2" key="1">
    <citation type="submission" date="2022-07" db="EMBL/GenBank/DDBJ databases">
        <title>Phylogenomic reconstructions and comparative analyses of Kickxellomycotina fungi.</title>
        <authorList>
            <person name="Reynolds N.K."/>
            <person name="Stajich J.E."/>
            <person name="Barry K."/>
            <person name="Grigoriev I.V."/>
            <person name="Crous P."/>
            <person name="Smith M.E."/>
        </authorList>
    </citation>
    <scope>NUCLEOTIDE SEQUENCE</scope>
    <source>
        <strain evidence="2">NBRC 105413</strain>
    </source>
</reference>
<comment type="caution">
    <text evidence="2">The sequence shown here is derived from an EMBL/GenBank/DDBJ whole genome shotgun (WGS) entry which is preliminary data.</text>
</comment>
<name>A0A9W8CGZ5_9FUNG</name>
<dbReference type="PANTHER" id="PTHR35870:SF1">
    <property type="entry name" value="PROTEIN, PUTATIVE (AFU_ORTHOLOGUE AFUA_5G03330)-RELATED"/>
    <property type="match status" value="1"/>
</dbReference>
<evidence type="ECO:0000313" key="2">
    <source>
        <dbReference type="EMBL" id="KAJ1642735.1"/>
    </source>
</evidence>
<dbReference type="AlphaFoldDB" id="A0A9W8CGZ5"/>
<dbReference type="InterPro" id="IPR025337">
    <property type="entry name" value="Questin_oxidase-like"/>
</dbReference>
<protein>
    <submittedName>
        <fullName evidence="2">Uncharacterized protein</fullName>
    </submittedName>
</protein>